<name>L8GUT2_ACACF</name>
<dbReference type="OrthoDB" id="2139710at2759"/>
<dbReference type="GeneID" id="14917429"/>
<dbReference type="RefSeq" id="XP_004338695.1">
    <property type="nucleotide sequence ID" value="XM_004338647.1"/>
</dbReference>
<dbReference type="KEGG" id="acan:ACA1_089300"/>
<protein>
    <submittedName>
        <fullName evidence="1">Uncharacterized protein</fullName>
    </submittedName>
</protein>
<accession>L8GUT2</accession>
<dbReference type="EMBL" id="KB007985">
    <property type="protein sequence ID" value="ELR16682.1"/>
    <property type="molecule type" value="Genomic_DNA"/>
</dbReference>
<gene>
    <name evidence="1" type="ORF">ACA1_089300</name>
</gene>
<dbReference type="VEuPathDB" id="AmoebaDB:ACA1_089300"/>
<dbReference type="Proteomes" id="UP000011083">
    <property type="component" value="Unassembled WGS sequence"/>
</dbReference>
<reference evidence="1 2" key="1">
    <citation type="journal article" date="2013" name="Genome Biol.">
        <title>Genome of Acanthamoeba castellanii highlights extensive lateral gene transfer and early evolution of tyrosine kinase signaling.</title>
        <authorList>
            <person name="Clarke M."/>
            <person name="Lohan A.J."/>
            <person name="Liu B."/>
            <person name="Lagkouvardos I."/>
            <person name="Roy S."/>
            <person name="Zafar N."/>
            <person name="Bertelli C."/>
            <person name="Schilde C."/>
            <person name="Kianianmomeni A."/>
            <person name="Burglin T.R."/>
            <person name="Frech C."/>
            <person name="Turcotte B."/>
            <person name="Kopec K.O."/>
            <person name="Synnott J.M."/>
            <person name="Choo C."/>
            <person name="Paponov I."/>
            <person name="Finkler A."/>
            <person name="Soon Heng Tan C."/>
            <person name="Hutchins A.P."/>
            <person name="Weinmeier T."/>
            <person name="Rattei T."/>
            <person name="Chu J.S."/>
            <person name="Gimenez G."/>
            <person name="Irimia M."/>
            <person name="Rigden D.J."/>
            <person name="Fitzpatrick D.A."/>
            <person name="Lorenzo-Morales J."/>
            <person name="Bateman A."/>
            <person name="Chiu C.H."/>
            <person name="Tang P."/>
            <person name="Hegemann P."/>
            <person name="Fromm H."/>
            <person name="Raoult D."/>
            <person name="Greub G."/>
            <person name="Miranda-Saavedra D."/>
            <person name="Chen N."/>
            <person name="Nash P."/>
            <person name="Ginger M.L."/>
            <person name="Horn M."/>
            <person name="Schaap P."/>
            <person name="Caler L."/>
            <person name="Loftus B."/>
        </authorList>
    </citation>
    <scope>NUCLEOTIDE SEQUENCE [LARGE SCALE GENOMIC DNA]</scope>
    <source>
        <strain evidence="1 2">Neff</strain>
    </source>
</reference>
<dbReference type="AlphaFoldDB" id="L8GUT2"/>
<dbReference type="OMA" id="GSKWPKT"/>
<organism evidence="1 2">
    <name type="scientific">Acanthamoeba castellanii (strain ATCC 30010 / Neff)</name>
    <dbReference type="NCBI Taxonomy" id="1257118"/>
    <lineage>
        <taxon>Eukaryota</taxon>
        <taxon>Amoebozoa</taxon>
        <taxon>Discosea</taxon>
        <taxon>Longamoebia</taxon>
        <taxon>Centramoebida</taxon>
        <taxon>Acanthamoebidae</taxon>
        <taxon>Acanthamoeba</taxon>
    </lineage>
</organism>
<evidence type="ECO:0000313" key="1">
    <source>
        <dbReference type="EMBL" id="ELR16682.1"/>
    </source>
</evidence>
<keyword evidence="2" id="KW-1185">Reference proteome</keyword>
<proteinExistence type="predicted"/>
<evidence type="ECO:0000313" key="2">
    <source>
        <dbReference type="Proteomes" id="UP000011083"/>
    </source>
</evidence>
<sequence length="220" mass="24746">MEELVGRTASTELRPWAFLVAWDGVLTLAYRGFPCSLVDLKQHIGHHFPELPPENPGSKWPKTTLGALAEGSPPLTLDQLRTLKRVCDECSAELRLRGTPAMRVDQLAVVVYCCASLEKRLITHRIDLLHHTGDVAAADIGEEEMKKVDDVLAEFDENQLERYIERVATGRNHAPHYRNPRPLHLPAAMAHFCRRVDEALGKGCYEWFHSSALHVTVRGL</sequence>